<dbReference type="InterPro" id="IPR039361">
    <property type="entry name" value="Cyclin"/>
</dbReference>
<reference evidence="18 19" key="1">
    <citation type="journal article" date="2019" name="PLoS ONE">
        <title>Genomic analyses reveal an absence of contemporary introgressive admixture between fin whales and blue whales, despite known hybrids.</title>
        <authorList>
            <person name="Westbury M.V."/>
            <person name="Petersen B."/>
            <person name="Lorenzen E.D."/>
        </authorList>
    </citation>
    <scope>NUCLEOTIDE SEQUENCE [LARGE SCALE GENOMIC DNA]</scope>
    <source>
        <strain evidence="18">FinWhale-01</strain>
    </source>
</reference>
<evidence type="ECO:0000256" key="8">
    <source>
        <dbReference type="ARBA" id="ARBA00022776"/>
    </source>
</evidence>
<dbReference type="InterPro" id="IPR036915">
    <property type="entry name" value="Cyclin-like_sf"/>
</dbReference>
<dbReference type="InterPro" id="IPR013763">
    <property type="entry name" value="Cyclin-like_dom"/>
</dbReference>
<dbReference type="CDD" id="cd20521">
    <property type="entry name" value="CYCLIN_CCNF_rpt1"/>
    <property type="match status" value="1"/>
</dbReference>
<feature type="compositionally biased region" description="Polar residues" evidence="16">
    <location>
        <begin position="738"/>
        <end position="753"/>
    </location>
</feature>
<dbReference type="InterPro" id="IPR006671">
    <property type="entry name" value="Cyclin_N"/>
</dbReference>
<keyword evidence="6" id="KW-0963">Cytoplasm</keyword>
<keyword evidence="11" id="KW-0206">Cytoskeleton</keyword>
<evidence type="ECO:0000256" key="6">
    <source>
        <dbReference type="ARBA" id="ARBA00022490"/>
    </source>
</evidence>
<evidence type="ECO:0000256" key="14">
    <source>
        <dbReference type="ARBA" id="ARBA00064437"/>
    </source>
</evidence>
<proteinExistence type="inferred from homology"/>
<feature type="region of interest" description="Disordered" evidence="16">
    <location>
        <begin position="579"/>
        <end position="610"/>
    </location>
</feature>
<evidence type="ECO:0000256" key="2">
    <source>
        <dbReference type="ARBA" id="ARBA00004123"/>
    </source>
</evidence>
<feature type="region of interest" description="Disordered" evidence="16">
    <location>
        <begin position="257"/>
        <end position="283"/>
    </location>
</feature>
<dbReference type="CDD" id="cd22082">
    <property type="entry name" value="F-box_FBXO1"/>
    <property type="match status" value="1"/>
</dbReference>
<dbReference type="Pfam" id="PF00134">
    <property type="entry name" value="Cyclin_N"/>
    <property type="match status" value="1"/>
</dbReference>
<dbReference type="AlphaFoldDB" id="A0A6A1Q370"/>
<dbReference type="PROSITE" id="PS00292">
    <property type="entry name" value="CYCLINS"/>
    <property type="match status" value="1"/>
</dbReference>
<evidence type="ECO:0000256" key="5">
    <source>
        <dbReference type="ARBA" id="ARBA00019493"/>
    </source>
</evidence>
<feature type="compositionally biased region" description="Polar residues" evidence="16">
    <location>
        <begin position="683"/>
        <end position="695"/>
    </location>
</feature>
<keyword evidence="12" id="KW-0539">Nucleus</keyword>
<sequence length="802" mass="89343">IHCRCAKCFCYPTKRRIRRRPRNLTILSLPEDVLFHILKWLSVGDILAVRAVSCQMKIVSGLASLVILYHEGFVHSHLKYLVDNHASVWACASFQELWPSPKNLKLFERAAEKGNFEAAVKLGIAYLYNEGLSVSDEARAEVNGLKASRFFSLAERLNVGAAPFIWLFIRPPWSVSGSCCKAVVHESLRMECQLQKTHRASILHCLGRVLTLFEDEEKQKQARDLFEESANQGCLTSSYLLWESDRKMDVSGPRCQIPDDASTASGNSGTLLPKAAGKRRSRNLKTPCSSLESFRPQLSLAKACAHGNQLGLEAKASNEIVCQLFQASHAGWCSSHRYILIDWLVEVATMKDFSSLCLHLTVECVDRYLRRRLVPRYRLQLLGIACMVICTRFISKEILTIREAVWLTDNTYKYEDLVRMMGEIISALEGKIRVPTVVDYKDVLLTLVPMAPRTQHLLAAYAPAHLAAAALLLARLTHGQTQPWTTRLWDLTGFSCEDLIPCVLSLHQKCFHDDAPKDYRQVSLTAVKQRFEDKRYEEISQEEVLVLSYGQLCAALGVKQESPEPASFLSTGDIHTFLSSPSGRRSKRKRENSLQEDRGSFVTTPTAELSSQEETLLGSFLDWSLDYCSGYEGDQESEGEKEGDVTAPSGVLDVTVVYLNPEQHCCQESSDEEACPEEEGRQDTQASAPGSQTPWTPGLERPLCSRRGPGKDITTSGYSSVSSTSPTNSADGLGGLPRSTSVLSPGSDLNTQPCHHHARKSCVQCRPPSPPESCAPQQQVKRKNLSAHNEEEEDMNLGFLKL</sequence>
<dbReference type="Pfam" id="PF02984">
    <property type="entry name" value="Cyclin_C"/>
    <property type="match status" value="1"/>
</dbReference>
<keyword evidence="7" id="KW-0132">Cell division</keyword>
<dbReference type="InterPro" id="IPR036047">
    <property type="entry name" value="F-box-like_dom_sf"/>
</dbReference>
<evidence type="ECO:0000256" key="13">
    <source>
        <dbReference type="ARBA" id="ARBA00023306"/>
    </source>
</evidence>
<feature type="compositionally biased region" description="Polar residues" evidence="16">
    <location>
        <begin position="601"/>
        <end position="610"/>
    </location>
</feature>
<comment type="subcellular location">
    <subcellularLocation>
        <location evidence="1">Cytoplasm</location>
        <location evidence="1">Cytoskeleton</location>
        <location evidence="1">Microtubule organizing center</location>
        <location evidence="1">Centrosome</location>
        <location evidence="1">Centriole</location>
    </subcellularLocation>
    <subcellularLocation>
        <location evidence="3">Cytoplasm</location>
        <location evidence="3">Perinuclear region</location>
    </subcellularLocation>
    <subcellularLocation>
        <location evidence="2">Nucleus</location>
    </subcellularLocation>
</comment>
<evidence type="ECO:0000256" key="12">
    <source>
        <dbReference type="ARBA" id="ARBA00023242"/>
    </source>
</evidence>
<gene>
    <name evidence="18" type="ORF">E2I00_009223</name>
</gene>
<keyword evidence="10 15" id="KW-0195">Cyclin</keyword>
<keyword evidence="13" id="KW-0131">Cell cycle</keyword>
<comment type="similarity">
    <text evidence="4">Belongs to the cyclin family. Cyclin AB subfamily.</text>
</comment>
<comment type="caution">
    <text evidence="18">The sequence shown here is derived from an EMBL/GenBank/DDBJ whole genome shotgun (WGS) entry which is preliminary data.</text>
</comment>
<comment type="subunit">
    <text evidence="14">Component of the SCF(CCNF) complex consisting of CUL1, RBX1, SKP1 and CCNF. Interacts with SKP1. Interacts with CUL1. Interacts with CCNB1; interaction is required for nuclear localization of CCNB1. Interacts with CCP110; this interaction leads to CCP110 ubiquitination and degradation via the proteasome pathway. Interacts (via the Cyclin N-terminal domain) with MYBL2/BMYB. Interacts with FZR1/CDH1 (via N-terminus). Interacts with RRM2 (via Cy motif and when phosphorylated at 'Thr-33'); the interaction occurs exclusively in G2 and early M. Interacts with CDC6 (via Cy motif); the interaction takes place during G2 and M phase.</text>
</comment>
<name>A0A6A1Q370_BALPH</name>
<dbReference type="EMBL" id="SGJD01001207">
    <property type="protein sequence ID" value="KAB0401439.1"/>
    <property type="molecule type" value="Genomic_DNA"/>
</dbReference>
<evidence type="ECO:0000259" key="17">
    <source>
        <dbReference type="PROSITE" id="PS50181"/>
    </source>
</evidence>
<dbReference type="InterPro" id="IPR048258">
    <property type="entry name" value="Cyclins_cyclin-box"/>
</dbReference>
<dbReference type="SMART" id="SM01332">
    <property type="entry name" value="Cyclin_C"/>
    <property type="match status" value="1"/>
</dbReference>
<keyword evidence="19" id="KW-1185">Reference proteome</keyword>
<dbReference type="SUPFAM" id="SSF47954">
    <property type="entry name" value="Cyclin-like"/>
    <property type="match status" value="2"/>
</dbReference>
<evidence type="ECO:0000256" key="11">
    <source>
        <dbReference type="ARBA" id="ARBA00023212"/>
    </source>
</evidence>
<evidence type="ECO:0000313" key="19">
    <source>
        <dbReference type="Proteomes" id="UP000437017"/>
    </source>
</evidence>
<organism evidence="18 19">
    <name type="scientific">Balaenoptera physalus</name>
    <name type="common">Fin whale</name>
    <name type="synonym">Balaena physalus</name>
    <dbReference type="NCBI Taxonomy" id="9770"/>
    <lineage>
        <taxon>Eukaryota</taxon>
        <taxon>Metazoa</taxon>
        <taxon>Chordata</taxon>
        <taxon>Craniata</taxon>
        <taxon>Vertebrata</taxon>
        <taxon>Euteleostomi</taxon>
        <taxon>Mammalia</taxon>
        <taxon>Eutheria</taxon>
        <taxon>Laurasiatheria</taxon>
        <taxon>Artiodactyla</taxon>
        <taxon>Whippomorpha</taxon>
        <taxon>Cetacea</taxon>
        <taxon>Mysticeti</taxon>
        <taxon>Balaenopteridae</taxon>
        <taxon>Balaenoptera</taxon>
    </lineage>
</organism>
<dbReference type="SUPFAM" id="SSF81383">
    <property type="entry name" value="F-box domain"/>
    <property type="match status" value="1"/>
</dbReference>
<dbReference type="Proteomes" id="UP000437017">
    <property type="component" value="Unassembled WGS sequence"/>
</dbReference>
<dbReference type="Gene3D" id="1.10.472.10">
    <property type="entry name" value="Cyclin-like"/>
    <property type="match status" value="2"/>
</dbReference>
<protein>
    <recommendedName>
        <fullName evidence="5">Cyclin-F</fullName>
    </recommendedName>
</protein>
<dbReference type="FunFam" id="1.10.472.10:FF:000055">
    <property type="entry name" value="Cyclin F"/>
    <property type="match status" value="1"/>
</dbReference>
<evidence type="ECO:0000256" key="1">
    <source>
        <dbReference type="ARBA" id="ARBA00004114"/>
    </source>
</evidence>
<dbReference type="SMART" id="SM00385">
    <property type="entry name" value="CYCLIN"/>
    <property type="match status" value="2"/>
</dbReference>
<dbReference type="InterPro" id="IPR001810">
    <property type="entry name" value="F-box_dom"/>
</dbReference>
<accession>A0A6A1Q370</accession>
<dbReference type="OrthoDB" id="5590282at2759"/>
<dbReference type="InterPro" id="IPR004367">
    <property type="entry name" value="Cyclin_C-dom"/>
</dbReference>
<dbReference type="GO" id="GO:0048471">
    <property type="term" value="C:perinuclear region of cytoplasm"/>
    <property type="evidence" value="ECO:0007669"/>
    <property type="project" value="UniProtKB-SubCell"/>
</dbReference>
<dbReference type="FunFam" id="1.10.472.10:FF:000038">
    <property type="entry name" value="Cyclin F"/>
    <property type="match status" value="1"/>
</dbReference>
<feature type="compositionally biased region" description="Low complexity" evidence="16">
    <location>
        <begin position="714"/>
        <end position="729"/>
    </location>
</feature>
<dbReference type="GO" id="GO:0051301">
    <property type="term" value="P:cell division"/>
    <property type="evidence" value="ECO:0007669"/>
    <property type="project" value="UniProtKB-KW"/>
</dbReference>
<evidence type="ECO:0000256" key="9">
    <source>
        <dbReference type="ARBA" id="ARBA00022786"/>
    </source>
</evidence>
<dbReference type="GO" id="GO:0010826">
    <property type="term" value="P:negative regulation of centrosome duplication"/>
    <property type="evidence" value="ECO:0007669"/>
    <property type="project" value="UniProtKB-ARBA"/>
</dbReference>
<dbReference type="PROSITE" id="PS50181">
    <property type="entry name" value="FBOX"/>
    <property type="match status" value="1"/>
</dbReference>
<evidence type="ECO:0000256" key="15">
    <source>
        <dbReference type="RuleBase" id="RU000383"/>
    </source>
</evidence>
<feature type="non-terminal residue" evidence="18">
    <location>
        <position position="1"/>
    </location>
</feature>
<evidence type="ECO:0000256" key="3">
    <source>
        <dbReference type="ARBA" id="ARBA00004556"/>
    </source>
</evidence>
<evidence type="ECO:0000256" key="16">
    <source>
        <dbReference type="SAM" id="MobiDB-lite"/>
    </source>
</evidence>
<keyword evidence="9" id="KW-0833">Ubl conjugation pathway</keyword>
<dbReference type="Pfam" id="PF00646">
    <property type="entry name" value="F-box"/>
    <property type="match status" value="1"/>
</dbReference>
<evidence type="ECO:0000256" key="7">
    <source>
        <dbReference type="ARBA" id="ARBA00022618"/>
    </source>
</evidence>
<dbReference type="GO" id="GO:0005634">
    <property type="term" value="C:nucleus"/>
    <property type="evidence" value="ECO:0007669"/>
    <property type="project" value="UniProtKB-SubCell"/>
</dbReference>
<evidence type="ECO:0000313" key="18">
    <source>
        <dbReference type="EMBL" id="KAB0401439.1"/>
    </source>
</evidence>
<evidence type="ECO:0000256" key="10">
    <source>
        <dbReference type="ARBA" id="ARBA00023127"/>
    </source>
</evidence>
<dbReference type="PANTHER" id="PTHR10177">
    <property type="entry name" value="CYCLINS"/>
    <property type="match status" value="1"/>
</dbReference>
<evidence type="ECO:0000256" key="4">
    <source>
        <dbReference type="ARBA" id="ARBA00006955"/>
    </source>
</evidence>
<feature type="region of interest" description="Disordered" evidence="16">
    <location>
        <begin position="667"/>
        <end position="802"/>
    </location>
</feature>
<keyword evidence="8" id="KW-0498">Mitosis</keyword>
<dbReference type="GO" id="GO:0005814">
    <property type="term" value="C:centriole"/>
    <property type="evidence" value="ECO:0007669"/>
    <property type="project" value="UniProtKB-SubCell"/>
</dbReference>
<feature type="domain" description="F-box" evidence="17">
    <location>
        <begin position="23"/>
        <end position="59"/>
    </location>
</feature>